<evidence type="ECO:0000313" key="8">
    <source>
        <dbReference type="EMBL" id="BDG01935.1"/>
    </source>
</evidence>
<dbReference type="InterPro" id="IPR058624">
    <property type="entry name" value="MdtA-like_HH"/>
</dbReference>
<dbReference type="Gene3D" id="2.40.420.20">
    <property type="match status" value="1"/>
</dbReference>
<evidence type="ECO:0000259" key="4">
    <source>
        <dbReference type="Pfam" id="PF25876"/>
    </source>
</evidence>
<sequence>MSPTKSRSASADPKRSIPFHAALAVALLAASCGKKEAPAPPPVPEVTVTEVIQRDVPIGAELTATLRGYEDVEIRARVEGYLRSVDYREGFEVKKGQLLFTIDDQPYRAKLAETKGELARAESALAKTDLDVARFKPLAAQRAISQAELDNAIAAQRSARAVVDAAKALVENAKLDLGYCRITSPVAGLAGQAQRKVGDLVGKGEATLLTTISSIDPIRVSVNIPEALYLKFASSLPRTDAPAPKGTPVKGPGAELVLADGSVFPERGHIVLVDRAVDPQTGTLRADLAFRNPSKLLRPGLYGKVRYAAERRTGALLVPQRAVVEVQGQYSVVVVNAEGKAETRKVKVGPRVGSLWILEEGVKPGEKVIVEGARRVVDGMPVKATTVPAEAAPTAAAPAPAAPTAAGGAGTQPASTGGGQGPTSQAR</sequence>
<evidence type="ECO:0000256" key="3">
    <source>
        <dbReference type="SAM" id="MobiDB-lite"/>
    </source>
</evidence>
<dbReference type="PANTHER" id="PTHR30158">
    <property type="entry name" value="ACRA/E-RELATED COMPONENT OF DRUG EFFLUX TRANSPORTER"/>
    <property type="match status" value="1"/>
</dbReference>
<evidence type="ECO:0000256" key="2">
    <source>
        <dbReference type="ARBA" id="ARBA00009477"/>
    </source>
</evidence>
<dbReference type="NCBIfam" id="TIGR01730">
    <property type="entry name" value="RND_mfp"/>
    <property type="match status" value="1"/>
</dbReference>
<dbReference type="Pfam" id="PF25967">
    <property type="entry name" value="RND-MFP_C"/>
    <property type="match status" value="1"/>
</dbReference>
<dbReference type="Pfam" id="PF25917">
    <property type="entry name" value="BSH_RND"/>
    <property type="match status" value="1"/>
</dbReference>
<proteinExistence type="inferred from homology"/>
<evidence type="ECO:0000256" key="1">
    <source>
        <dbReference type="ARBA" id="ARBA00004196"/>
    </source>
</evidence>
<dbReference type="PROSITE" id="PS51257">
    <property type="entry name" value="PROKAR_LIPOPROTEIN"/>
    <property type="match status" value="1"/>
</dbReference>
<feature type="domain" description="Multidrug resistance protein MdtA-like alpha-helical hairpin" evidence="4">
    <location>
        <begin position="111"/>
        <end position="179"/>
    </location>
</feature>
<accession>A0ABM7WR33</accession>
<dbReference type="InterPro" id="IPR058626">
    <property type="entry name" value="MdtA-like_b-barrel"/>
</dbReference>
<dbReference type="InterPro" id="IPR058625">
    <property type="entry name" value="MdtA-like_BSH"/>
</dbReference>
<dbReference type="Gene3D" id="1.10.287.470">
    <property type="entry name" value="Helix hairpin bin"/>
    <property type="match status" value="1"/>
</dbReference>
<keyword evidence="9" id="KW-1185">Reference proteome</keyword>
<comment type="similarity">
    <text evidence="2">Belongs to the membrane fusion protein (MFP) (TC 8.A.1) family.</text>
</comment>
<dbReference type="Gene3D" id="2.40.50.100">
    <property type="match status" value="1"/>
</dbReference>
<feature type="compositionally biased region" description="Low complexity" evidence="3">
    <location>
        <begin position="389"/>
        <end position="415"/>
    </location>
</feature>
<evidence type="ECO:0000259" key="7">
    <source>
        <dbReference type="Pfam" id="PF25967"/>
    </source>
</evidence>
<evidence type="ECO:0000313" key="9">
    <source>
        <dbReference type="Proteomes" id="UP001162891"/>
    </source>
</evidence>
<dbReference type="SUPFAM" id="SSF111369">
    <property type="entry name" value="HlyD-like secretion proteins"/>
    <property type="match status" value="1"/>
</dbReference>
<evidence type="ECO:0000259" key="5">
    <source>
        <dbReference type="Pfam" id="PF25917"/>
    </source>
</evidence>
<name>A0ABM7WR33_9BACT</name>
<dbReference type="Gene3D" id="2.40.30.170">
    <property type="match status" value="1"/>
</dbReference>
<feature type="domain" description="Multidrug resistance protein MdtA-like beta-barrel" evidence="6">
    <location>
        <begin position="253"/>
        <end position="307"/>
    </location>
</feature>
<organism evidence="8 9">
    <name type="scientific">Anaeromyxobacter oryzae</name>
    <dbReference type="NCBI Taxonomy" id="2918170"/>
    <lineage>
        <taxon>Bacteria</taxon>
        <taxon>Pseudomonadati</taxon>
        <taxon>Myxococcota</taxon>
        <taxon>Myxococcia</taxon>
        <taxon>Myxococcales</taxon>
        <taxon>Cystobacterineae</taxon>
        <taxon>Anaeromyxobacteraceae</taxon>
        <taxon>Anaeromyxobacter</taxon>
    </lineage>
</organism>
<protein>
    <submittedName>
        <fullName evidence="8">Hemolysin D</fullName>
    </submittedName>
</protein>
<dbReference type="RefSeq" id="WP_248358939.1">
    <property type="nucleotide sequence ID" value="NZ_AP025591.1"/>
</dbReference>
<dbReference type="EMBL" id="AP025591">
    <property type="protein sequence ID" value="BDG01935.1"/>
    <property type="molecule type" value="Genomic_DNA"/>
</dbReference>
<feature type="region of interest" description="Disordered" evidence="3">
    <location>
        <begin position="389"/>
        <end position="427"/>
    </location>
</feature>
<reference evidence="9" key="1">
    <citation type="journal article" date="2022" name="Int. J. Syst. Evol. Microbiol.">
        <title>Anaeromyxobacter oryzae sp. nov., Anaeromyxobacter diazotrophicus sp. nov. and Anaeromyxobacter paludicola sp. nov., isolated from paddy soils.</title>
        <authorList>
            <person name="Itoh H."/>
            <person name="Xu Z."/>
            <person name="Mise K."/>
            <person name="Masuda Y."/>
            <person name="Ushijima N."/>
            <person name="Hayakawa C."/>
            <person name="Shiratori Y."/>
            <person name="Senoo K."/>
        </authorList>
    </citation>
    <scope>NUCLEOTIDE SEQUENCE [LARGE SCALE GENOMIC DNA]</scope>
    <source>
        <strain evidence="9">Red232</strain>
    </source>
</reference>
<dbReference type="InterPro" id="IPR058627">
    <property type="entry name" value="MdtA-like_C"/>
</dbReference>
<feature type="domain" description="Multidrug resistance protein MdtA-like C-terminal permuted SH3" evidence="7">
    <location>
        <begin position="315"/>
        <end position="374"/>
    </location>
</feature>
<evidence type="ECO:0000259" key="6">
    <source>
        <dbReference type="Pfam" id="PF25944"/>
    </source>
</evidence>
<feature type="domain" description="Multidrug resistance protein MdtA-like barrel-sandwich hybrid" evidence="5">
    <location>
        <begin position="71"/>
        <end position="212"/>
    </location>
</feature>
<comment type="subcellular location">
    <subcellularLocation>
        <location evidence="1">Cell envelope</location>
    </subcellularLocation>
</comment>
<dbReference type="Pfam" id="PF25944">
    <property type="entry name" value="Beta-barrel_RND"/>
    <property type="match status" value="1"/>
</dbReference>
<dbReference type="Pfam" id="PF25876">
    <property type="entry name" value="HH_MFP_RND"/>
    <property type="match status" value="1"/>
</dbReference>
<gene>
    <name evidence="8" type="ORF">AMOR_09310</name>
</gene>
<dbReference type="Proteomes" id="UP001162891">
    <property type="component" value="Chromosome"/>
</dbReference>
<dbReference type="InterPro" id="IPR006143">
    <property type="entry name" value="RND_pump_MFP"/>
</dbReference>